<dbReference type="GO" id="GO:0005524">
    <property type="term" value="F:ATP binding"/>
    <property type="evidence" value="ECO:0007669"/>
    <property type="project" value="UniProtKB-UniRule"/>
</dbReference>
<dbReference type="GO" id="GO:0006289">
    <property type="term" value="P:nucleotide-excision repair"/>
    <property type="evidence" value="ECO:0007669"/>
    <property type="project" value="UniProtKB-UniRule"/>
</dbReference>
<keyword evidence="3 17" id="KW-0479">Metal-binding</keyword>
<dbReference type="InterPro" id="IPR017871">
    <property type="entry name" value="ABC_transporter-like_CS"/>
</dbReference>
<dbReference type="SMART" id="SM00382">
    <property type="entry name" value="AAA"/>
    <property type="match status" value="1"/>
</dbReference>
<evidence type="ECO:0000256" key="13">
    <source>
        <dbReference type="ARBA" id="ARBA00023204"/>
    </source>
</evidence>
<dbReference type="Gene3D" id="3.30.190.20">
    <property type="match status" value="1"/>
</dbReference>
<keyword evidence="2 17" id="KW-0963">Cytoplasm</keyword>
<dbReference type="InterPro" id="IPR004602">
    <property type="entry name" value="UvrA"/>
</dbReference>
<keyword evidence="5 17" id="KW-0547">Nucleotide-binding</keyword>
<evidence type="ECO:0000256" key="14">
    <source>
        <dbReference type="ARBA" id="ARBA00038000"/>
    </source>
</evidence>
<dbReference type="InterPro" id="IPR041102">
    <property type="entry name" value="UvrA_inter"/>
</dbReference>
<keyword evidence="10 17" id="KW-0067">ATP-binding</keyword>
<evidence type="ECO:0000259" key="18">
    <source>
        <dbReference type="PROSITE" id="PS50893"/>
    </source>
</evidence>
<gene>
    <name evidence="17 19" type="primary">uvrA</name>
    <name evidence="19" type="ORF">LR394_09725</name>
</gene>
<organism evidence="19 20">
    <name type="scientific">Kineosporia babensis</name>
    <dbReference type="NCBI Taxonomy" id="499548"/>
    <lineage>
        <taxon>Bacteria</taxon>
        <taxon>Bacillati</taxon>
        <taxon>Actinomycetota</taxon>
        <taxon>Actinomycetes</taxon>
        <taxon>Kineosporiales</taxon>
        <taxon>Kineosporiaceae</taxon>
        <taxon>Kineosporia</taxon>
    </lineage>
</organism>
<dbReference type="PANTHER" id="PTHR43152:SF3">
    <property type="entry name" value="UVRABC SYSTEM PROTEIN A"/>
    <property type="match status" value="1"/>
</dbReference>
<keyword evidence="13 17" id="KW-0234">DNA repair</keyword>
<dbReference type="Pfam" id="PF17755">
    <property type="entry name" value="UvrA_DNA-bind"/>
    <property type="match status" value="1"/>
</dbReference>
<keyword evidence="8 17" id="KW-0863">Zinc-finger</keyword>
<evidence type="ECO:0000256" key="16">
    <source>
        <dbReference type="ARBA" id="ARBA00042156"/>
    </source>
</evidence>
<evidence type="ECO:0000256" key="12">
    <source>
        <dbReference type="ARBA" id="ARBA00023125"/>
    </source>
</evidence>
<evidence type="ECO:0000256" key="10">
    <source>
        <dbReference type="ARBA" id="ARBA00022840"/>
    </source>
</evidence>
<feature type="binding site" evidence="17">
    <location>
        <begin position="42"/>
        <end position="49"/>
    </location>
    <ligand>
        <name>ATP</name>
        <dbReference type="ChEBI" id="CHEBI:30616"/>
    </ligand>
</feature>
<comment type="subcellular location">
    <subcellularLocation>
        <location evidence="1 17">Cytoplasm</location>
    </subcellularLocation>
</comment>
<dbReference type="RefSeq" id="WP_231440354.1">
    <property type="nucleotide sequence ID" value="NZ_JAJOMB010000004.1"/>
</dbReference>
<dbReference type="EMBL" id="JAJOMB010000004">
    <property type="protein sequence ID" value="MCD5311176.1"/>
    <property type="molecule type" value="Genomic_DNA"/>
</dbReference>
<dbReference type="GO" id="GO:0003677">
    <property type="term" value="F:DNA binding"/>
    <property type="evidence" value="ECO:0007669"/>
    <property type="project" value="UniProtKB-UniRule"/>
</dbReference>
<evidence type="ECO:0000256" key="17">
    <source>
        <dbReference type="HAMAP-Rule" id="MF_00205"/>
    </source>
</evidence>
<keyword evidence="7 17" id="KW-0228">DNA excision</keyword>
<dbReference type="NCBIfam" id="TIGR00630">
    <property type="entry name" value="uvra"/>
    <property type="match status" value="1"/>
</dbReference>
<dbReference type="GO" id="GO:0005737">
    <property type="term" value="C:cytoplasm"/>
    <property type="evidence" value="ECO:0007669"/>
    <property type="project" value="UniProtKB-SubCell"/>
</dbReference>
<comment type="caution">
    <text evidence="19">The sequence shown here is derived from an EMBL/GenBank/DDBJ whole genome shotgun (WGS) entry which is preliminary data.</text>
</comment>
<comment type="similarity">
    <text evidence="14 17">Belongs to the ABC transporter superfamily. UvrA family.</text>
</comment>
<comment type="function">
    <text evidence="17">The UvrABC repair system catalyzes the recognition and processing of DNA lesions. UvrA is an ATPase and a DNA-binding protein. A damage recognition complex composed of 2 UvrA and 2 UvrB subunits scans DNA for abnormalities. When the presence of a lesion has been verified by UvrB, the UvrA molecules dissociate.</text>
</comment>
<evidence type="ECO:0000256" key="1">
    <source>
        <dbReference type="ARBA" id="ARBA00004496"/>
    </source>
</evidence>
<keyword evidence="19" id="KW-0378">Hydrolase</keyword>
<dbReference type="GO" id="GO:0008270">
    <property type="term" value="F:zinc ion binding"/>
    <property type="evidence" value="ECO:0007669"/>
    <property type="project" value="UniProtKB-UniRule"/>
</dbReference>
<dbReference type="Pfam" id="PF17760">
    <property type="entry name" value="UvrA_inter"/>
    <property type="match status" value="1"/>
</dbReference>
<evidence type="ECO:0000256" key="5">
    <source>
        <dbReference type="ARBA" id="ARBA00022741"/>
    </source>
</evidence>
<dbReference type="InterPro" id="IPR027417">
    <property type="entry name" value="P-loop_NTPase"/>
</dbReference>
<dbReference type="AlphaFoldDB" id="A0A9X1NCD2"/>
<dbReference type="PANTHER" id="PTHR43152">
    <property type="entry name" value="UVRABC SYSTEM PROTEIN A"/>
    <property type="match status" value="1"/>
</dbReference>
<dbReference type="PROSITE" id="PS00211">
    <property type="entry name" value="ABC_TRANSPORTER_1"/>
    <property type="match status" value="2"/>
</dbReference>
<dbReference type="Proteomes" id="UP001138997">
    <property type="component" value="Unassembled WGS sequence"/>
</dbReference>
<keyword evidence="9 17" id="KW-0862">Zinc</keyword>
<dbReference type="FunFam" id="1.20.1580.10:FF:000002">
    <property type="entry name" value="UvrABC system protein A"/>
    <property type="match status" value="1"/>
</dbReference>
<dbReference type="Gene3D" id="1.20.1580.10">
    <property type="entry name" value="ABC transporter ATPase like domain"/>
    <property type="match status" value="3"/>
</dbReference>
<evidence type="ECO:0000256" key="8">
    <source>
        <dbReference type="ARBA" id="ARBA00022771"/>
    </source>
</evidence>
<comment type="caution">
    <text evidence="17">Lacks conserved residue(s) required for the propagation of feature annotation.</text>
</comment>
<dbReference type="Gene3D" id="1.10.8.280">
    <property type="entry name" value="ABC transporter ATPase domain-like"/>
    <property type="match status" value="1"/>
</dbReference>
<evidence type="ECO:0000256" key="4">
    <source>
        <dbReference type="ARBA" id="ARBA00022737"/>
    </source>
</evidence>
<accession>A0A9X1NCD2</accession>
<dbReference type="InterPro" id="IPR041552">
    <property type="entry name" value="UvrA_DNA-bd"/>
</dbReference>
<evidence type="ECO:0000256" key="6">
    <source>
        <dbReference type="ARBA" id="ARBA00022763"/>
    </source>
</evidence>
<dbReference type="GO" id="GO:0016887">
    <property type="term" value="F:ATP hydrolysis activity"/>
    <property type="evidence" value="ECO:0007669"/>
    <property type="project" value="InterPro"/>
</dbReference>
<sequence>MPPSVRSSSGRADVISIQGARTHNLQNVSLDIPRNQLVVFTGLSGSGKSSLAFDTIFAEGQRRYVESLSSYARMFLGQVGRPDVDSVTGLSPAVAIDQKSTSRNPRSTVGTLTEIYDHLRLLWARVGVPHCPTCGEPVVAQSVQGIADELMKLPEGTKFQLLAPVVAGKKGEFADLFARLEADGFARVVIDGEMVALSSSPQLKKQQKHDISVVVDRLAAGPRLLRRLTDSLETALRLGEGVVVADLVDSGEQRRFSQSMACPGQHPFGLSEIEPRTFSFNAPYGACPGCDGLGAYTAVDPELMIGDPKLSLAEGVIVPWATGSKQAGEYFGRLLSGLAEQMGFSMDQPWEKLPVAVRRAVLHGHTEKVAVEHQGRRGRKVRYAARFEGVIPFVDRKAKEAQTTAQRSRYTAYLAEIACPDCHGRRLRPEVLAVQVGGLNIAEATDLSLSELRQFVDGLLLNNSQRKIAREVRREIDGRLRFLLDVGLDYLTLSRPAGSLSGGEAQRIRLATQIGAGLSGVLYVLDEPSIGLHPRDNDRLIASLLRLRNDGNSVLVVEHDEDTMRAADWIVDVGPGSGAGGGRIVHNGTLAELAENTGSLTGDYLTGRRGIPVPPVRRAQQDGRVLRLEGARGNNLKNVDLRIPVGLFTAVTGVSGSGKSTLINETLYKVLANALNGAQLSPARHRKVHGLEHFDKVVHIDQSPIGRTPRSNPATYTGVFDRIRALFASTQDAKIRGYQPGRFSFNVKGGRCEACQGEGSIKVEMNFLPDTYVDCEACEGSRYNRETLEVRFKGLSIADVLKLPISEATTFFASHTLISRYMKALDEIGLGYVALGQGATTLSGGEAQRVKLATELQRRTRGRNIYILDEPTTGLHDEDVRRLVELLQQLVEHGNTVVVIEHNLDVIKTADWVVDLGPEGGEGGGTIIAAGTPEEVAADRASITGRHLSPVLRTVDAPAV</sequence>
<feature type="binding site" evidence="17">
    <location>
        <begin position="653"/>
        <end position="660"/>
    </location>
    <ligand>
        <name>ATP</name>
        <dbReference type="ChEBI" id="CHEBI:30616"/>
    </ligand>
</feature>
<dbReference type="CDD" id="cd03271">
    <property type="entry name" value="ABC_UvrA_II"/>
    <property type="match status" value="1"/>
</dbReference>
<dbReference type="GO" id="GO:0009380">
    <property type="term" value="C:excinuclease repair complex"/>
    <property type="evidence" value="ECO:0007669"/>
    <property type="project" value="InterPro"/>
</dbReference>
<keyword evidence="11 17" id="KW-0267">Excision nuclease</keyword>
<keyword evidence="12 17" id="KW-0238">DNA-binding</keyword>
<keyword evidence="20" id="KW-1185">Reference proteome</keyword>
<dbReference type="InterPro" id="IPR003593">
    <property type="entry name" value="AAA+_ATPase"/>
</dbReference>
<evidence type="ECO:0000256" key="3">
    <source>
        <dbReference type="ARBA" id="ARBA00022723"/>
    </source>
</evidence>
<proteinExistence type="inferred from homology"/>
<keyword evidence="4 17" id="KW-0677">Repeat</keyword>
<protein>
    <recommendedName>
        <fullName evidence="15 17">UvrABC system protein A</fullName>
        <shortName evidence="17">UvrA protein</shortName>
    </recommendedName>
    <alternativeName>
        <fullName evidence="16 17">Excinuclease ABC subunit A</fullName>
    </alternativeName>
</protein>
<name>A0A9X1NCD2_9ACTN</name>
<feature type="domain" description="ABC transporter" evidence="18">
    <location>
        <begin position="620"/>
        <end position="949"/>
    </location>
</feature>
<evidence type="ECO:0000256" key="9">
    <source>
        <dbReference type="ARBA" id="ARBA00022833"/>
    </source>
</evidence>
<feature type="zinc finger region" description="C4-type" evidence="17">
    <location>
        <begin position="752"/>
        <end position="778"/>
    </location>
</feature>
<comment type="subunit">
    <text evidence="17">Forms a heterotetramer with UvrB during the search for lesions.</text>
</comment>
<dbReference type="GO" id="GO:0009381">
    <property type="term" value="F:excinuclease ABC activity"/>
    <property type="evidence" value="ECO:0007669"/>
    <property type="project" value="UniProtKB-UniRule"/>
</dbReference>
<evidence type="ECO:0000256" key="7">
    <source>
        <dbReference type="ARBA" id="ARBA00022769"/>
    </source>
</evidence>
<reference evidence="19" key="1">
    <citation type="submission" date="2021-11" db="EMBL/GenBank/DDBJ databases">
        <title>Streptomyces corallinus and Kineosporia corallina sp. nov., two new coral-derived marine actinobacteria.</title>
        <authorList>
            <person name="Buangrab K."/>
            <person name="Sutthacheep M."/>
            <person name="Yeemin T."/>
            <person name="Harunari E."/>
            <person name="Igarashi Y."/>
            <person name="Sripreechasak P."/>
            <person name="Kanchanasin P."/>
            <person name="Tanasupawat S."/>
            <person name="Phongsopitanun W."/>
        </authorList>
    </citation>
    <scope>NUCLEOTIDE SEQUENCE</scope>
    <source>
        <strain evidence="19">JCM 31032</strain>
    </source>
</reference>
<evidence type="ECO:0000256" key="15">
    <source>
        <dbReference type="ARBA" id="ARBA00039316"/>
    </source>
</evidence>
<dbReference type="Gene3D" id="3.40.50.300">
    <property type="entry name" value="P-loop containing nucleotide triphosphate hydrolases"/>
    <property type="match status" value="3"/>
</dbReference>
<dbReference type="GO" id="GO:0009432">
    <property type="term" value="P:SOS response"/>
    <property type="evidence" value="ECO:0007669"/>
    <property type="project" value="UniProtKB-UniRule"/>
</dbReference>
<evidence type="ECO:0000313" key="19">
    <source>
        <dbReference type="EMBL" id="MCD5311176.1"/>
    </source>
</evidence>
<evidence type="ECO:0000256" key="2">
    <source>
        <dbReference type="ARBA" id="ARBA00022490"/>
    </source>
</evidence>
<dbReference type="SUPFAM" id="SSF52540">
    <property type="entry name" value="P-loop containing nucleoside triphosphate hydrolases"/>
    <property type="match status" value="2"/>
</dbReference>
<evidence type="ECO:0000256" key="11">
    <source>
        <dbReference type="ARBA" id="ARBA00022881"/>
    </source>
</evidence>
<dbReference type="PROSITE" id="PS50893">
    <property type="entry name" value="ABC_TRANSPORTER_2"/>
    <property type="match status" value="1"/>
</dbReference>
<keyword evidence="6 17" id="KW-0227">DNA damage</keyword>
<dbReference type="HAMAP" id="MF_00205">
    <property type="entry name" value="UvrA"/>
    <property type="match status" value="1"/>
</dbReference>
<dbReference type="InterPro" id="IPR003439">
    <property type="entry name" value="ABC_transporter-like_ATP-bd"/>
</dbReference>
<dbReference type="NCBIfam" id="NF001503">
    <property type="entry name" value="PRK00349.1"/>
    <property type="match status" value="1"/>
</dbReference>
<keyword evidence="17" id="KW-0742">SOS response</keyword>
<evidence type="ECO:0000313" key="20">
    <source>
        <dbReference type="Proteomes" id="UP001138997"/>
    </source>
</evidence>